<evidence type="ECO:0000256" key="1">
    <source>
        <dbReference type="SAM" id="MobiDB-lite"/>
    </source>
</evidence>
<dbReference type="PROSITE" id="PS51704">
    <property type="entry name" value="GP_PDE"/>
    <property type="match status" value="1"/>
</dbReference>
<evidence type="ECO:0000313" key="4">
    <source>
        <dbReference type="Proteomes" id="UP000539313"/>
    </source>
</evidence>
<keyword evidence="4" id="KW-1185">Reference proteome</keyword>
<dbReference type="EC" id="3.1.4.46" evidence="3"/>
<protein>
    <submittedName>
        <fullName evidence="3">Glycerophosphoryl diester phosphodiesterase</fullName>
        <ecNumber evidence="3">3.1.4.46</ecNumber>
    </submittedName>
</protein>
<evidence type="ECO:0000313" key="3">
    <source>
        <dbReference type="EMBL" id="MBA9003888.1"/>
    </source>
</evidence>
<gene>
    <name evidence="3" type="ORF">HNR21_002770</name>
</gene>
<dbReference type="Pfam" id="PF03009">
    <property type="entry name" value="GDPD"/>
    <property type="match status" value="1"/>
</dbReference>
<dbReference type="RefSeq" id="WP_312881020.1">
    <property type="nucleotide sequence ID" value="NZ_JACJII010000001.1"/>
</dbReference>
<dbReference type="InterPro" id="IPR017946">
    <property type="entry name" value="PLC-like_Pdiesterase_TIM-brl"/>
</dbReference>
<dbReference type="CDD" id="cd08556">
    <property type="entry name" value="GDPD"/>
    <property type="match status" value="1"/>
</dbReference>
<organism evidence="3 4">
    <name type="scientific">Thermomonospora cellulosilytica</name>
    <dbReference type="NCBI Taxonomy" id="1411118"/>
    <lineage>
        <taxon>Bacteria</taxon>
        <taxon>Bacillati</taxon>
        <taxon>Actinomycetota</taxon>
        <taxon>Actinomycetes</taxon>
        <taxon>Streptosporangiales</taxon>
        <taxon>Thermomonosporaceae</taxon>
        <taxon>Thermomonospora</taxon>
    </lineage>
</organism>
<dbReference type="Gene3D" id="3.20.20.190">
    <property type="entry name" value="Phosphatidylinositol (PI) phosphodiesterase"/>
    <property type="match status" value="1"/>
</dbReference>
<sequence>MHGIAMTAISAHRRDHHGGFENAAGSGAEYVEIDVRRTGDGRLVAHHDRTVGRLPLARCTYERIRAAAGRPVPLLHEALEAIAGRALGHLDLKERGCEHETVELALDRLGPGRFVVTTRDPESIRLIKRDFPEVTTALSVGRALWERGAVRDLSPLAVVRRCGADMVAVNHRLARLGVLAKCARAGLPAMVWTVNAEPLMRRFLTDPRVAVLVTDHPRRALALRGSCAGGGPSHSPSADPDILADPSSARSGRDGRGARTASGEPKLR</sequence>
<dbReference type="GO" id="GO:0006629">
    <property type="term" value="P:lipid metabolic process"/>
    <property type="evidence" value="ECO:0007669"/>
    <property type="project" value="InterPro"/>
</dbReference>
<name>A0A7W3MXS5_9ACTN</name>
<accession>A0A7W3MXS5</accession>
<dbReference type="InterPro" id="IPR030395">
    <property type="entry name" value="GP_PDE_dom"/>
</dbReference>
<proteinExistence type="predicted"/>
<evidence type="ECO:0000259" key="2">
    <source>
        <dbReference type="PROSITE" id="PS51704"/>
    </source>
</evidence>
<dbReference type="EMBL" id="JACJII010000001">
    <property type="protein sequence ID" value="MBA9003888.1"/>
    <property type="molecule type" value="Genomic_DNA"/>
</dbReference>
<dbReference type="PANTHER" id="PTHR46211:SF1">
    <property type="entry name" value="GLYCEROPHOSPHODIESTER PHOSPHODIESTERASE, CYTOPLASMIC"/>
    <property type="match status" value="1"/>
</dbReference>
<dbReference type="SUPFAM" id="SSF51695">
    <property type="entry name" value="PLC-like phosphodiesterases"/>
    <property type="match status" value="1"/>
</dbReference>
<feature type="region of interest" description="Disordered" evidence="1">
    <location>
        <begin position="225"/>
        <end position="268"/>
    </location>
</feature>
<keyword evidence="3" id="KW-0378">Hydrolase</keyword>
<dbReference type="Proteomes" id="UP000539313">
    <property type="component" value="Unassembled WGS sequence"/>
</dbReference>
<comment type="caution">
    <text evidence="3">The sequence shown here is derived from an EMBL/GenBank/DDBJ whole genome shotgun (WGS) entry which is preliminary data.</text>
</comment>
<dbReference type="AlphaFoldDB" id="A0A7W3MXS5"/>
<feature type="compositionally biased region" description="Low complexity" evidence="1">
    <location>
        <begin position="258"/>
        <end position="268"/>
    </location>
</feature>
<reference evidence="3 4" key="1">
    <citation type="submission" date="2020-08" db="EMBL/GenBank/DDBJ databases">
        <title>Sequencing the genomes of 1000 actinobacteria strains.</title>
        <authorList>
            <person name="Klenk H.-P."/>
        </authorList>
    </citation>
    <scope>NUCLEOTIDE SEQUENCE [LARGE SCALE GENOMIC DNA]</scope>
    <source>
        <strain evidence="3 4">DSM 45823</strain>
    </source>
</reference>
<dbReference type="GO" id="GO:0008889">
    <property type="term" value="F:glycerophosphodiester phosphodiesterase activity"/>
    <property type="evidence" value="ECO:0007669"/>
    <property type="project" value="UniProtKB-EC"/>
</dbReference>
<feature type="domain" description="GP-PDE" evidence="2">
    <location>
        <begin position="1"/>
        <end position="224"/>
    </location>
</feature>
<dbReference type="PANTHER" id="PTHR46211">
    <property type="entry name" value="GLYCEROPHOSPHORYL DIESTER PHOSPHODIESTERASE"/>
    <property type="match status" value="1"/>
</dbReference>